<accession>A0A5P1FPM4</accession>
<dbReference type="EMBL" id="CM007381">
    <property type="protein sequence ID" value="ONK79974.1"/>
    <property type="molecule type" value="Genomic_DNA"/>
</dbReference>
<feature type="coiled-coil region" evidence="1">
    <location>
        <begin position="66"/>
        <end position="93"/>
    </location>
</feature>
<organism evidence="3 4">
    <name type="scientific">Asparagus officinalis</name>
    <name type="common">Garden asparagus</name>
    <dbReference type="NCBI Taxonomy" id="4686"/>
    <lineage>
        <taxon>Eukaryota</taxon>
        <taxon>Viridiplantae</taxon>
        <taxon>Streptophyta</taxon>
        <taxon>Embryophyta</taxon>
        <taxon>Tracheophyta</taxon>
        <taxon>Spermatophyta</taxon>
        <taxon>Magnoliopsida</taxon>
        <taxon>Liliopsida</taxon>
        <taxon>Asparagales</taxon>
        <taxon>Asparagaceae</taxon>
        <taxon>Asparagoideae</taxon>
        <taxon>Asparagus</taxon>
    </lineage>
</organism>
<reference evidence="4" key="1">
    <citation type="journal article" date="2017" name="Nat. Commun.">
        <title>The asparagus genome sheds light on the origin and evolution of a young Y chromosome.</title>
        <authorList>
            <person name="Harkess A."/>
            <person name="Zhou J."/>
            <person name="Xu C."/>
            <person name="Bowers J.E."/>
            <person name="Van der Hulst R."/>
            <person name="Ayyampalayam S."/>
            <person name="Mercati F."/>
            <person name="Riccardi P."/>
            <person name="McKain M.R."/>
            <person name="Kakrana A."/>
            <person name="Tang H."/>
            <person name="Ray J."/>
            <person name="Groenendijk J."/>
            <person name="Arikit S."/>
            <person name="Mathioni S.M."/>
            <person name="Nakano M."/>
            <person name="Shan H."/>
            <person name="Telgmann-Rauber A."/>
            <person name="Kanno A."/>
            <person name="Yue Z."/>
            <person name="Chen H."/>
            <person name="Li W."/>
            <person name="Chen Y."/>
            <person name="Xu X."/>
            <person name="Zhang Y."/>
            <person name="Luo S."/>
            <person name="Chen H."/>
            <person name="Gao J."/>
            <person name="Mao Z."/>
            <person name="Pires J.C."/>
            <person name="Luo M."/>
            <person name="Kudrna D."/>
            <person name="Wing R.A."/>
            <person name="Meyers B.C."/>
            <person name="Yi K."/>
            <person name="Kong H."/>
            <person name="Lavrijsen P."/>
            <person name="Sunseri F."/>
            <person name="Falavigna A."/>
            <person name="Ye Y."/>
            <person name="Leebens-Mack J.H."/>
            <person name="Chen G."/>
        </authorList>
    </citation>
    <scope>NUCLEOTIDE SEQUENCE [LARGE SCALE GENOMIC DNA]</scope>
    <source>
        <strain evidence="4">cv. DH0086</strain>
    </source>
</reference>
<keyword evidence="1" id="KW-0175">Coiled coil</keyword>
<evidence type="ECO:0000313" key="3">
    <source>
        <dbReference type="EMBL" id="ONK79974.1"/>
    </source>
</evidence>
<evidence type="ECO:0000256" key="1">
    <source>
        <dbReference type="SAM" id="Coils"/>
    </source>
</evidence>
<keyword evidence="4" id="KW-1185">Reference proteome</keyword>
<gene>
    <name evidence="3" type="ORF">A4U43_C01F12420</name>
</gene>
<evidence type="ECO:0000313" key="4">
    <source>
        <dbReference type="Proteomes" id="UP000243459"/>
    </source>
</evidence>
<dbReference type="Gramene" id="ONK79974">
    <property type="protein sequence ID" value="ONK79974"/>
    <property type="gene ID" value="A4U43_C01F12420"/>
</dbReference>
<sequence>MGLSWRKSSLAEWRIFELPSSNSKGGGRSSSRRGGGEPRGSPHGAIDQGVELVIWQREMEVRKEMIEGLKHNLQENANNVRHLSEQVRQALQDKDHALAPFKVER</sequence>
<feature type="region of interest" description="Disordered" evidence="2">
    <location>
        <begin position="19"/>
        <end position="48"/>
    </location>
</feature>
<protein>
    <submittedName>
        <fullName evidence="3">Uncharacterized protein</fullName>
    </submittedName>
</protein>
<dbReference type="Proteomes" id="UP000243459">
    <property type="component" value="Chromosome 1"/>
</dbReference>
<evidence type="ECO:0000256" key="2">
    <source>
        <dbReference type="SAM" id="MobiDB-lite"/>
    </source>
</evidence>
<dbReference type="AlphaFoldDB" id="A0A5P1FPM4"/>
<name>A0A5P1FPM4_ASPOF</name>
<proteinExistence type="predicted"/>